<dbReference type="InterPro" id="IPR018094">
    <property type="entry name" value="Thymidylate_kinase"/>
</dbReference>
<dbReference type="NCBIfam" id="TIGR00041">
    <property type="entry name" value="DTMP_kinase"/>
    <property type="match status" value="1"/>
</dbReference>
<dbReference type="InterPro" id="IPR027417">
    <property type="entry name" value="P-loop_NTPase"/>
</dbReference>
<protein>
    <recommendedName>
        <fullName evidence="4">Thymidylate kinase</fullName>
        <ecNumber evidence="3">2.7.4.9</ecNumber>
    </recommendedName>
</protein>
<keyword evidence="5" id="KW-0808">Transferase</keyword>
<dbReference type="InterPro" id="IPR039430">
    <property type="entry name" value="Thymidylate_kin-like_dom"/>
</dbReference>
<dbReference type="CDD" id="cd01672">
    <property type="entry name" value="TMPK"/>
    <property type="match status" value="1"/>
</dbReference>
<feature type="domain" description="Thymidylate kinase-like" evidence="10">
    <location>
        <begin position="12"/>
        <end position="191"/>
    </location>
</feature>
<gene>
    <name evidence="11" type="primary">KTHY</name>
</gene>
<keyword evidence="6" id="KW-0545">Nucleotide biosynthesis</keyword>
<reference evidence="11" key="1">
    <citation type="journal article" date="2014" name="BMC Genomics">
        <title>Characterizing the developmental transcriptome of the oriental fruit fly, Bactrocera dorsalis (Diptera: Tephritidae) through comparative genomic analysis with Drosophila melanogaster utilizing modENCODE datasets.</title>
        <authorList>
            <person name="Geib S.M."/>
            <person name="Calla B."/>
            <person name="Hall B."/>
            <person name="Hou S."/>
            <person name="Manoukis N.C."/>
        </authorList>
    </citation>
    <scope>NUCLEOTIDE SEQUENCE</scope>
    <source>
        <strain evidence="11">Punador</strain>
    </source>
</reference>
<evidence type="ECO:0000256" key="5">
    <source>
        <dbReference type="ARBA" id="ARBA00022679"/>
    </source>
</evidence>
<dbReference type="OrthoDB" id="425602at2759"/>
<dbReference type="PANTHER" id="PTHR10344:SF1">
    <property type="entry name" value="THYMIDYLATE KINASE"/>
    <property type="match status" value="1"/>
</dbReference>
<evidence type="ECO:0000256" key="2">
    <source>
        <dbReference type="ARBA" id="ARBA00009776"/>
    </source>
</evidence>
<name>A0A034V9H4_BACDO</name>
<comment type="similarity">
    <text evidence="2">Belongs to the thymidylate kinase family.</text>
</comment>
<dbReference type="Gene3D" id="3.40.50.300">
    <property type="entry name" value="P-loop containing nucleotide triphosphate hydrolases"/>
    <property type="match status" value="1"/>
</dbReference>
<dbReference type="AlphaFoldDB" id="A0A034V9H4"/>
<comment type="pathway">
    <text evidence="1">Pyrimidine metabolism; dTTP biosynthesis.</text>
</comment>
<evidence type="ECO:0000256" key="6">
    <source>
        <dbReference type="ARBA" id="ARBA00022727"/>
    </source>
</evidence>
<keyword evidence="9" id="KW-0067">ATP-binding</keyword>
<sequence length="210" mass="24119">MRTAKRGAFIVLEGCDRSGKSSQSRLLYEFLTSNGYPAKHMHFPSRTTEIGSTINSYLKNSKELNDQVIHLLFSANRWEFLKEMQNLLNTGTTLIVDRYSYSGVAYSVAKGMDFDWCMAPEKGLLRPDAVFYLKAPIDHLIQRGDFGRERYEKKDFQSKVASVFDRLCEEQTEFWHSIDASQSEAVVFEDIRLKAMSVLNKAKHKPLCLL</sequence>
<dbReference type="FunFam" id="3.40.50.300:FF:000679">
    <property type="entry name" value="Thymidylate kinase"/>
    <property type="match status" value="1"/>
</dbReference>
<proteinExistence type="inferred from homology"/>
<organism evidence="11">
    <name type="scientific">Bactrocera dorsalis</name>
    <name type="common">Oriental fruit fly</name>
    <name type="synonym">Dacus dorsalis</name>
    <dbReference type="NCBI Taxonomy" id="27457"/>
    <lineage>
        <taxon>Eukaryota</taxon>
        <taxon>Metazoa</taxon>
        <taxon>Ecdysozoa</taxon>
        <taxon>Arthropoda</taxon>
        <taxon>Hexapoda</taxon>
        <taxon>Insecta</taxon>
        <taxon>Pterygota</taxon>
        <taxon>Neoptera</taxon>
        <taxon>Endopterygota</taxon>
        <taxon>Diptera</taxon>
        <taxon>Brachycera</taxon>
        <taxon>Muscomorpha</taxon>
        <taxon>Tephritoidea</taxon>
        <taxon>Tephritidae</taxon>
        <taxon>Bactrocera</taxon>
        <taxon>Bactrocera</taxon>
    </lineage>
</organism>
<accession>A0A034V9H4</accession>
<dbReference type="PROSITE" id="PS01331">
    <property type="entry name" value="THYMIDYLATE_KINASE"/>
    <property type="match status" value="1"/>
</dbReference>
<evidence type="ECO:0000256" key="7">
    <source>
        <dbReference type="ARBA" id="ARBA00022741"/>
    </source>
</evidence>
<dbReference type="GO" id="GO:0006233">
    <property type="term" value="P:dTDP biosynthetic process"/>
    <property type="evidence" value="ECO:0007669"/>
    <property type="project" value="InterPro"/>
</dbReference>
<dbReference type="HAMAP" id="MF_00165">
    <property type="entry name" value="Thymidylate_kinase"/>
    <property type="match status" value="1"/>
</dbReference>
<dbReference type="SUPFAM" id="SSF52540">
    <property type="entry name" value="P-loop containing nucleoside triphosphate hydrolases"/>
    <property type="match status" value="1"/>
</dbReference>
<keyword evidence="7" id="KW-0547">Nucleotide-binding</keyword>
<evidence type="ECO:0000259" key="10">
    <source>
        <dbReference type="Pfam" id="PF02223"/>
    </source>
</evidence>
<dbReference type="GO" id="GO:0005829">
    <property type="term" value="C:cytosol"/>
    <property type="evidence" value="ECO:0007669"/>
    <property type="project" value="TreeGrafter"/>
</dbReference>
<dbReference type="Pfam" id="PF02223">
    <property type="entry name" value="Thymidylate_kin"/>
    <property type="match status" value="1"/>
</dbReference>
<dbReference type="GO" id="GO:0005524">
    <property type="term" value="F:ATP binding"/>
    <property type="evidence" value="ECO:0007669"/>
    <property type="project" value="UniProtKB-KW"/>
</dbReference>
<dbReference type="GO" id="GO:0005634">
    <property type="term" value="C:nucleus"/>
    <property type="evidence" value="ECO:0007669"/>
    <property type="project" value="TreeGrafter"/>
</dbReference>
<dbReference type="PANTHER" id="PTHR10344">
    <property type="entry name" value="THYMIDYLATE KINASE"/>
    <property type="match status" value="1"/>
</dbReference>
<dbReference type="GO" id="GO:0006235">
    <property type="term" value="P:dTTP biosynthetic process"/>
    <property type="evidence" value="ECO:0007669"/>
    <property type="project" value="TreeGrafter"/>
</dbReference>
<evidence type="ECO:0000256" key="3">
    <source>
        <dbReference type="ARBA" id="ARBA00012980"/>
    </source>
</evidence>
<dbReference type="EC" id="2.7.4.9" evidence="3"/>
<dbReference type="InterPro" id="IPR018095">
    <property type="entry name" value="Thymidylate_kin_CS"/>
</dbReference>
<dbReference type="GO" id="GO:0006227">
    <property type="term" value="P:dUDP biosynthetic process"/>
    <property type="evidence" value="ECO:0007669"/>
    <property type="project" value="TreeGrafter"/>
</dbReference>
<evidence type="ECO:0000256" key="1">
    <source>
        <dbReference type="ARBA" id="ARBA00004992"/>
    </source>
</evidence>
<evidence type="ECO:0000256" key="4">
    <source>
        <dbReference type="ARBA" id="ARBA00017144"/>
    </source>
</evidence>
<dbReference type="GO" id="GO:0004550">
    <property type="term" value="F:nucleoside diphosphate kinase activity"/>
    <property type="evidence" value="ECO:0007669"/>
    <property type="project" value="TreeGrafter"/>
</dbReference>
<keyword evidence="8 11" id="KW-0418">Kinase</keyword>
<evidence type="ECO:0000313" key="11">
    <source>
        <dbReference type="EMBL" id="JAC39966.1"/>
    </source>
</evidence>
<evidence type="ECO:0000256" key="8">
    <source>
        <dbReference type="ARBA" id="ARBA00022777"/>
    </source>
</evidence>
<evidence type="ECO:0000256" key="9">
    <source>
        <dbReference type="ARBA" id="ARBA00022840"/>
    </source>
</evidence>
<dbReference type="GO" id="GO:0005739">
    <property type="term" value="C:mitochondrion"/>
    <property type="evidence" value="ECO:0007669"/>
    <property type="project" value="TreeGrafter"/>
</dbReference>
<dbReference type="EMBL" id="GAKP01018986">
    <property type="protein sequence ID" value="JAC39966.1"/>
    <property type="molecule type" value="Transcribed_RNA"/>
</dbReference>
<dbReference type="GO" id="GO:0004798">
    <property type="term" value="F:dTMP kinase activity"/>
    <property type="evidence" value="ECO:0007669"/>
    <property type="project" value="UniProtKB-EC"/>
</dbReference>